<evidence type="ECO:0000256" key="7">
    <source>
        <dbReference type="SAM" id="Phobius"/>
    </source>
</evidence>
<keyword evidence="12" id="KW-1185">Reference proteome</keyword>
<evidence type="ECO:0000256" key="3">
    <source>
        <dbReference type="ARBA" id="ARBA00022741"/>
    </source>
</evidence>
<gene>
    <name evidence="10" type="ORF">ADH66_09670</name>
    <name evidence="11" type="ORF">I5Q82_00005</name>
</gene>
<dbReference type="Pfam" id="PF00005">
    <property type="entry name" value="ABC_tran"/>
    <property type="match status" value="1"/>
</dbReference>
<dbReference type="PROSITE" id="PS00211">
    <property type="entry name" value="ABC_TRANSPORTER_1"/>
    <property type="match status" value="1"/>
</dbReference>
<dbReference type="InterPro" id="IPR039421">
    <property type="entry name" value="Type_1_exporter"/>
</dbReference>
<evidence type="ECO:0000259" key="8">
    <source>
        <dbReference type="PROSITE" id="PS50893"/>
    </source>
</evidence>
<proteinExistence type="predicted"/>
<dbReference type="GO" id="GO:0140359">
    <property type="term" value="F:ABC-type transporter activity"/>
    <property type="evidence" value="ECO:0007669"/>
    <property type="project" value="InterPro"/>
</dbReference>
<organism evidence="11 13">
    <name type="scientific">Acutalibacter muris</name>
    <dbReference type="NCBI Taxonomy" id="1796620"/>
    <lineage>
        <taxon>Bacteria</taxon>
        <taxon>Bacillati</taxon>
        <taxon>Bacillota</taxon>
        <taxon>Clostridia</taxon>
        <taxon>Eubacteriales</taxon>
        <taxon>Acutalibacteraceae</taxon>
        <taxon>Acutalibacter</taxon>
    </lineage>
</organism>
<keyword evidence="6 7" id="KW-0472">Membrane</keyword>
<reference evidence="12" key="2">
    <citation type="submission" date="2017-05" db="EMBL/GenBank/DDBJ databases">
        <title>Improved OligoMM genomes.</title>
        <authorList>
            <person name="Garzetti D."/>
        </authorList>
    </citation>
    <scope>NUCLEOTIDE SEQUENCE [LARGE SCALE GENOMIC DNA]</scope>
    <source>
        <strain evidence="12">KB18</strain>
    </source>
</reference>
<dbReference type="GO" id="GO:0005524">
    <property type="term" value="F:ATP binding"/>
    <property type="evidence" value="ECO:0007669"/>
    <property type="project" value="UniProtKB-KW"/>
</dbReference>
<dbReference type="AlphaFoldDB" id="A0A1Z2XW98"/>
<dbReference type="InterPro" id="IPR027417">
    <property type="entry name" value="P-loop_NTPase"/>
</dbReference>
<dbReference type="CDD" id="cd03228">
    <property type="entry name" value="ABCC_MRP_Like"/>
    <property type="match status" value="1"/>
</dbReference>
<evidence type="ECO:0000313" key="12">
    <source>
        <dbReference type="Proteomes" id="UP000196710"/>
    </source>
</evidence>
<reference evidence="10" key="1">
    <citation type="journal article" date="2017" name="Genome Announc.">
        <title>High-Quality Whole-Genome Sequences of the Oligo-Mouse-Microbiota Bacterial Community.</title>
        <authorList>
            <person name="Garzetti D."/>
            <person name="Brugiroux S."/>
            <person name="Bunk B."/>
            <person name="Pukall R."/>
            <person name="McCoy K.D."/>
            <person name="Macpherson A.J."/>
            <person name="Stecher B."/>
        </authorList>
    </citation>
    <scope>NUCLEOTIDE SEQUENCE</scope>
    <source>
        <strain evidence="10">KB18</strain>
    </source>
</reference>
<accession>A0A1Z2XW98</accession>
<dbReference type="Proteomes" id="UP000596035">
    <property type="component" value="Chromosome"/>
</dbReference>
<evidence type="ECO:0000256" key="4">
    <source>
        <dbReference type="ARBA" id="ARBA00022840"/>
    </source>
</evidence>
<dbReference type="GO" id="GO:0005886">
    <property type="term" value="C:plasma membrane"/>
    <property type="evidence" value="ECO:0007669"/>
    <property type="project" value="UniProtKB-SubCell"/>
</dbReference>
<dbReference type="GO" id="GO:0016887">
    <property type="term" value="F:ATP hydrolysis activity"/>
    <property type="evidence" value="ECO:0007669"/>
    <property type="project" value="InterPro"/>
</dbReference>
<dbReference type="InterPro" id="IPR003593">
    <property type="entry name" value="AAA+_ATPase"/>
</dbReference>
<feature type="domain" description="ABC transmembrane type-1" evidence="9">
    <location>
        <begin position="19"/>
        <end position="294"/>
    </location>
</feature>
<dbReference type="Proteomes" id="UP000196710">
    <property type="component" value="Chromosome"/>
</dbReference>
<dbReference type="InterPro" id="IPR003439">
    <property type="entry name" value="ABC_transporter-like_ATP-bd"/>
</dbReference>
<dbReference type="CDD" id="cd07346">
    <property type="entry name" value="ABC_6TM_exporters"/>
    <property type="match status" value="1"/>
</dbReference>
<dbReference type="InterPro" id="IPR017871">
    <property type="entry name" value="ABC_transporter-like_CS"/>
</dbReference>
<sequence length="539" mass="58685">MARYLVKFKGDVLLALLPLVVICGMLSVTSLVTAQVFQRVFEGDLSGLIKWMLILTGAWFLVQAVSVLHELLQARAIRRLNNAVREDMAEALLRMSHQDYHAKGAGEYLSRFTNDVNQIENLAWKPFFQLVEAAATSLFSVIALLTIHWSLVLAALLTTVVMVFVPQLFNKRMEALGAVCSEEQAKATGALKDLLSGRDVLRSFGREVRFSQGAGKASDQIEKPRYRLAYVKGFVSAGVGCVNVICQVLVTGLVGLLAIWGYTQAGSLAAGGNLCGMLSNGLGSIAGLLLSFSSAKPFFEKITVRTEEAETHARMELEPLADAITLENLRFQYGKRPILHNLSLQFQKGGKYAITGPSGCGKSTLLKLLLGWLPGYSGAIRFDGKDAKEFTPEQLGRQMSYIEQNVFLFNSTIRDNITLGETFTDAQMEKALRDSALIGDLAAMPDGLDTIVGEEGGNLSGGQKQRVAIARALIHNRSILLVDEGTSALDQKNADIVEKSLLANPDLTLILVSHHLTEARKGQFSEVYELEPPAASYAS</sequence>
<feature type="transmembrane region" description="Helical" evidence="7">
    <location>
        <begin position="268"/>
        <end position="292"/>
    </location>
</feature>
<dbReference type="PANTHER" id="PTHR24221:SF654">
    <property type="entry name" value="ATP-BINDING CASSETTE SUB-FAMILY B MEMBER 6"/>
    <property type="match status" value="1"/>
</dbReference>
<feature type="transmembrane region" description="Helical" evidence="7">
    <location>
        <begin position="12"/>
        <end position="37"/>
    </location>
</feature>
<name>A0A1Z2XW98_9FIRM</name>
<evidence type="ECO:0000256" key="1">
    <source>
        <dbReference type="ARBA" id="ARBA00004651"/>
    </source>
</evidence>
<dbReference type="PANTHER" id="PTHR24221">
    <property type="entry name" value="ATP-BINDING CASSETTE SUB-FAMILY B"/>
    <property type="match status" value="1"/>
</dbReference>
<evidence type="ECO:0000256" key="2">
    <source>
        <dbReference type="ARBA" id="ARBA00022692"/>
    </source>
</evidence>
<evidence type="ECO:0000313" key="11">
    <source>
        <dbReference type="EMBL" id="QQR30182.1"/>
    </source>
</evidence>
<feature type="domain" description="ABC transporter" evidence="8">
    <location>
        <begin position="324"/>
        <end position="538"/>
    </location>
</feature>
<evidence type="ECO:0000259" key="9">
    <source>
        <dbReference type="PROSITE" id="PS50929"/>
    </source>
</evidence>
<feature type="transmembrane region" description="Helical" evidence="7">
    <location>
        <begin position="151"/>
        <end position="169"/>
    </location>
</feature>
<keyword evidence="3" id="KW-0547">Nucleotide-binding</keyword>
<comment type="subcellular location">
    <subcellularLocation>
        <location evidence="1">Cell membrane</location>
        <topology evidence="1">Multi-pass membrane protein</topology>
    </subcellularLocation>
</comment>
<dbReference type="Pfam" id="PF00664">
    <property type="entry name" value="ABC_membrane"/>
    <property type="match status" value="1"/>
</dbReference>
<dbReference type="SUPFAM" id="SSF90123">
    <property type="entry name" value="ABC transporter transmembrane region"/>
    <property type="match status" value="1"/>
</dbReference>
<evidence type="ECO:0000313" key="10">
    <source>
        <dbReference type="EMBL" id="ASB42728.1"/>
    </source>
</evidence>
<dbReference type="EMBL" id="CP065321">
    <property type="protein sequence ID" value="QQR30182.1"/>
    <property type="molecule type" value="Genomic_DNA"/>
</dbReference>
<keyword evidence="4 11" id="KW-0067">ATP-binding</keyword>
<dbReference type="PROSITE" id="PS50893">
    <property type="entry name" value="ABC_TRANSPORTER_2"/>
    <property type="match status" value="1"/>
</dbReference>
<protein>
    <submittedName>
        <fullName evidence="11">ABC transporter ATP-binding protein</fullName>
    </submittedName>
    <submittedName>
        <fullName evidence="10">Multidrug ABC transporter ATPase</fullName>
    </submittedName>
</protein>
<feature type="transmembrane region" description="Helical" evidence="7">
    <location>
        <begin position="233"/>
        <end position="262"/>
    </location>
</feature>
<reference evidence="11 13" key="3">
    <citation type="submission" date="2020-11" db="EMBL/GenBank/DDBJ databases">
        <title>Closed and high quality bacterial genomes of the OMM12 community.</title>
        <authorList>
            <person name="Marbouty M."/>
            <person name="Lamy-Besnier Q."/>
            <person name="Debarbieux L."/>
            <person name="Koszul R."/>
        </authorList>
    </citation>
    <scope>NUCLEOTIDE SEQUENCE [LARGE SCALE GENOMIC DNA]</scope>
    <source>
        <strain evidence="11 13">KB18</strain>
    </source>
</reference>
<dbReference type="KEGG" id="amur:ADH66_09670"/>
<evidence type="ECO:0000256" key="6">
    <source>
        <dbReference type="ARBA" id="ARBA00023136"/>
    </source>
</evidence>
<dbReference type="PROSITE" id="PS50929">
    <property type="entry name" value="ABC_TM1F"/>
    <property type="match status" value="1"/>
</dbReference>
<evidence type="ECO:0000256" key="5">
    <source>
        <dbReference type="ARBA" id="ARBA00022989"/>
    </source>
</evidence>
<dbReference type="InterPro" id="IPR011527">
    <property type="entry name" value="ABC1_TM_dom"/>
</dbReference>
<keyword evidence="2 7" id="KW-0812">Transmembrane</keyword>
<dbReference type="SMART" id="SM00382">
    <property type="entry name" value="AAA"/>
    <property type="match status" value="1"/>
</dbReference>
<evidence type="ECO:0000313" key="13">
    <source>
        <dbReference type="Proteomes" id="UP000596035"/>
    </source>
</evidence>
<dbReference type="Gene3D" id="1.20.1560.10">
    <property type="entry name" value="ABC transporter type 1, transmembrane domain"/>
    <property type="match status" value="1"/>
</dbReference>
<dbReference type="GO" id="GO:0034040">
    <property type="term" value="F:ATPase-coupled lipid transmembrane transporter activity"/>
    <property type="evidence" value="ECO:0007669"/>
    <property type="project" value="TreeGrafter"/>
</dbReference>
<dbReference type="InterPro" id="IPR036640">
    <property type="entry name" value="ABC1_TM_sf"/>
</dbReference>
<dbReference type="Gene3D" id="3.40.50.300">
    <property type="entry name" value="P-loop containing nucleotide triphosphate hydrolases"/>
    <property type="match status" value="1"/>
</dbReference>
<keyword evidence="5 7" id="KW-1133">Transmembrane helix</keyword>
<dbReference type="EMBL" id="CP021422">
    <property type="protein sequence ID" value="ASB42728.1"/>
    <property type="molecule type" value="Genomic_DNA"/>
</dbReference>
<dbReference type="SUPFAM" id="SSF52540">
    <property type="entry name" value="P-loop containing nucleoside triphosphate hydrolases"/>
    <property type="match status" value="1"/>
</dbReference>
<feature type="transmembrane region" description="Helical" evidence="7">
    <location>
        <begin position="49"/>
        <end position="72"/>
    </location>
</feature>